<comment type="subcellular location">
    <subcellularLocation>
        <location evidence="1">Secreted</location>
    </subcellularLocation>
</comment>
<evidence type="ECO:0000313" key="4">
    <source>
        <dbReference type="EMBL" id="HHE04578.1"/>
    </source>
</evidence>
<dbReference type="EMBL" id="DRTB01000052">
    <property type="protein sequence ID" value="HHE04578.1"/>
    <property type="molecule type" value="Genomic_DNA"/>
</dbReference>
<dbReference type="Proteomes" id="UP000886110">
    <property type="component" value="Unassembled WGS sequence"/>
</dbReference>
<dbReference type="Pfam" id="PF01522">
    <property type="entry name" value="Polysacc_deac_1"/>
    <property type="match status" value="1"/>
</dbReference>
<proteinExistence type="predicted"/>
<dbReference type="Gene3D" id="3.20.20.370">
    <property type="entry name" value="Glycoside hydrolase/deacetylase"/>
    <property type="match status" value="1"/>
</dbReference>
<dbReference type="PROSITE" id="PS51677">
    <property type="entry name" value="NODB"/>
    <property type="match status" value="1"/>
</dbReference>
<dbReference type="PANTHER" id="PTHR34216">
    <property type="match status" value="1"/>
</dbReference>
<dbReference type="PANTHER" id="PTHR34216:SF3">
    <property type="entry name" value="POLY-BETA-1,6-N-ACETYL-D-GLUCOSAMINE N-DEACETYLASE"/>
    <property type="match status" value="1"/>
</dbReference>
<protein>
    <submittedName>
        <fullName evidence="4">Polysaccharide deacetylase family protein</fullName>
    </submittedName>
</protein>
<dbReference type="InterPro" id="IPR051398">
    <property type="entry name" value="Polysacch_Deacetylase"/>
</dbReference>
<evidence type="ECO:0000256" key="1">
    <source>
        <dbReference type="ARBA" id="ARBA00004613"/>
    </source>
</evidence>
<dbReference type="GO" id="GO:0005576">
    <property type="term" value="C:extracellular region"/>
    <property type="evidence" value="ECO:0007669"/>
    <property type="project" value="UniProtKB-SubCell"/>
</dbReference>
<name>A0A7C5DAJ4_UNCW3</name>
<gene>
    <name evidence="4" type="ORF">ENL19_00785</name>
</gene>
<dbReference type="SUPFAM" id="SSF88713">
    <property type="entry name" value="Glycoside hydrolase/deacetylase"/>
    <property type="match status" value="1"/>
</dbReference>
<evidence type="ECO:0000256" key="2">
    <source>
        <dbReference type="ARBA" id="ARBA00022729"/>
    </source>
</evidence>
<dbReference type="AlphaFoldDB" id="A0A7C5DAJ4"/>
<keyword evidence="2" id="KW-0732">Signal</keyword>
<evidence type="ECO:0000259" key="3">
    <source>
        <dbReference type="PROSITE" id="PS51677"/>
    </source>
</evidence>
<dbReference type="CDD" id="cd10918">
    <property type="entry name" value="CE4_NodB_like_5s_6s"/>
    <property type="match status" value="1"/>
</dbReference>
<reference evidence="4" key="1">
    <citation type="journal article" date="2020" name="mSystems">
        <title>Genome- and Community-Level Interaction Insights into Carbon Utilization and Element Cycling Functions of Hydrothermarchaeota in Hydrothermal Sediment.</title>
        <authorList>
            <person name="Zhou Z."/>
            <person name="Liu Y."/>
            <person name="Xu W."/>
            <person name="Pan J."/>
            <person name="Luo Z.H."/>
            <person name="Li M."/>
        </authorList>
    </citation>
    <scope>NUCLEOTIDE SEQUENCE [LARGE SCALE GENOMIC DNA]</scope>
    <source>
        <strain evidence="4">HyVt-74</strain>
    </source>
</reference>
<sequence>MCTFQTSITPWKNNARAALTLSFDGGYTTTYNLAMEVLLKYKMPATWFIVTGFIGGSLQGRPVVNWEELKKISSDMEIGSHTITHPKLAVPFRRQFLQYVRSSITKAWKFFTPNGATKLRKAVSNAYKQTQGVDYTKVLSEAVESKAIIEHRLKIQGAVISFAYPGGRYNSKLKKGIKEAGYLSARSTEGGYNFPDSLDFYALKSKVWNVTVNAERANRWVDDAIKKGAWLIETYHVISGDGATGYHYDTAVLDLDAHLGYVASKNIWVDTQGSILKYVKERNVTKIKLDIVSIEKIVLLVENDLDPNIYDQPLTLKTTVPTSWSRVKIEQAGNTQEVLPLKENNKLYVYYNILPNKGKITITPL</sequence>
<dbReference type="InterPro" id="IPR011330">
    <property type="entry name" value="Glyco_hydro/deAcase_b/a-brl"/>
</dbReference>
<organism evidence="4">
    <name type="scientific">candidate division WOR-3 bacterium</name>
    <dbReference type="NCBI Taxonomy" id="2052148"/>
    <lineage>
        <taxon>Bacteria</taxon>
        <taxon>Bacteria division WOR-3</taxon>
    </lineage>
</organism>
<dbReference type="GO" id="GO:0005975">
    <property type="term" value="P:carbohydrate metabolic process"/>
    <property type="evidence" value="ECO:0007669"/>
    <property type="project" value="InterPro"/>
</dbReference>
<dbReference type="GO" id="GO:0016810">
    <property type="term" value="F:hydrolase activity, acting on carbon-nitrogen (but not peptide) bonds"/>
    <property type="evidence" value="ECO:0007669"/>
    <property type="project" value="InterPro"/>
</dbReference>
<feature type="domain" description="NodB homology" evidence="3">
    <location>
        <begin position="17"/>
        <end position="270"/>
    </location>
</feature>
<accession>A0A7C5DAJ4</accession>
<comment type="caution">
    <text evidence="4">The sequence shown here is derived from an EMBL/GenBank/DDBJ whole genome shotgun (WGS) entry which is preliminary data.</text>
</comment>
<dbReference type="InterPro" id="IPR002509">
    <property type="entry name" value="NODB_dom"/>
</dbReference>